<dbReference type="Proteomes" id="UP001596058">
    <property type="component" value="Unassembled WGS sequence"/>
</dbReference>
<keyword evidence="2" id="KW-1133">Transmembrane helix</keyword>
<reference evidence="4" key="1">
    <citation type="journal article" date="2019" name="Int. J. Syst. Evol. Microbiol.">
        <title>The Global Catalogue of Microorganisms (GCM) 10K type strain sequencing project: providing services to taxonomists for standard genome sequencing and annotation.</title>
        <authorList>
            <consortium name="The Broad Institute Genomics Platform"/>
            <consortium name="The Broad Institute Genome Sequencing Center for Infectious Disease"/>
            <person name="Wu L."/>
            <person name="Ma J."/>
        </authorList>
    </citation>
    <scope>NUCLEOTIDE SEQUENCE [LARGE SCALE GENOMIC DNA]</scope>
    <source>
        <strain evidence="4">CCUG 53903</strain>
    </source>
</reference>
<feature type="transmembrane region" description="Helical" evidence="2">
    <location>
        <begin position="26"/>
        <end position="50"/>
    </location>
</feature>
<dbReference type="EMBL" id="JBHSPA010000135">
    <property type="protein sequence ID" value="MFC5835679.1"/>
    <property type="molecule type" value="Genomic_DNA"/>
</dbReference>
<organism evidence="3 4">
    <name type="scientific">Nonomuraea insulae</name>
    <dbReference type="NCBI Taxonomy" id="1616787"/>
    <lineage>
        <taxon>Bacteria</taxon>
        <taxon>Bacillati</taxon>
        <taxon>Actinomycetota</taxon>
        <taxon>Actinomycetes</taxon>
        <taxon>Streptosporangiales</taxon>
        <taxon>Streptosporangiaceae</taxon>
        <taxon>Nonomuraea</taxon>
    </lineage>
</organism>
<keyword evidence="2" id="KW-0472">Membrane</keyword>
<proteinExistence type="predicted"/>
<protein>
    <submittedName>
        <fullName evidence="3">Uncharacterized protein</fullName>
    </submittedName>
</protein>
<evidence type="ECO:0000313" key="4">
    <source>
        <dbReference type="Proteomes" id="UP001596058"/>
    </source>
</evidence>
<keyword evidence="2" id="KW-0812">Transmembrane</keyword>
<evidence type="ECO:0000256" key="1">
    <source>
        <dbReference type="SAM" id="MobiDB-lite"/>
    </source>
</evidence>
<name>A0ABW1DE78_9ACTN</name>
<keyword evidence="4" id="KW-1185">Reference proteome</keyword>
<evidence type="ECO:0000256" key="2">
    <source>
        <dbReference type="SAM" id="Phobius"/>
    </source>
</evidence>
<gene>
    <name evidence="3" type="ORF">ACFPZ3_68675</name>
</gene>
<feature type="transmembrane region" description="Helical" evidence="2">
    <location>
        <begin position="62"/>
        <end position="87"/>
    </location>
</feature>
<feature type="compositionally biased region" description="Low complexity" evidence="1">
    <location>
        <begin position="95"/>
        <end position="128"/>
    </location>
</feature>
<sequence length="141" mass="14850">MVIVLLGGAILMAVRRGEHGRGAVLGMAGCIVLFLGVVCNGILVFATPSLVSSMGVSGIQPLFLVVNLVILIFQVVGTVLLISGVVARRNPAAPAQQGQWQPEWQPQSPYQQQPPQQPAPQQQQQPGWQSPPQPPFGGGQG</sequence>
<accession>A0ABW1DE78</accession>
<comment type="caution">
    <text evidence="3">The sequence shown here is derived from an EMBL/GenBank/DDBJ whole genome shotgun (WGS) entry which is preliminary data.</text>
</comment>
<feature type="region of interest" description="Disordered" evidence="1">
    <location>
        <begin position="95"/>
        <end position="141"/>
    </location>
</feature>
<evidence type="ECO:0000313" key="3">
    <source>
        <dbReference type="EMBL" id="MFC5835679.1"/>
    </source>
</evidence>